<dbReference type="InterPro" id="IPR018900">
    <property type="entry name" value="Curli_CsgE"/>
</dbReference>
<comment type="function">
    <text evidence="1">May be involved in the biogenesis of curli organelles.</text>
</comment>
<comment type="caution">
    <text evidence="5">The sequence shown here is derived from an EMBL/GenBank/DDBJ whole genome shotgun (WGS) entry which is preliminary data.</text>
</comment>
<proteinExistence type="predicted"/>
<evidence type="ECO:0000313" key="6">
    <source>
        <dbReference type="Proteomes" id="UP001597013"/>
    </source>
</evidence>
<evidence type="ECO:0000256" key="1">
    <source>
        <dbReference type="ARBA" id="ARBA00003989"/>
    </source>
</evidence>
<name>A0ABW3N963_9FLAO</name>
<dbReference type="InterPro" id="IPR053722">
    <property type="entry name" value="Curli_assembly_CsgC/AgfC"/>
</dbReference>
<dbReference type="EMBL" id="JBHTJL010000016">
    <property type="protein sequence ID" value="MFD1064006.1"/>
    <property type="molecule type" value="Genomic_DNA"/>
</dbReference>
<evidence type="ECO:0000256" key="4">
    <source>
        <dbReference type="SAM" id="SignalP"/>
    </source>
</evidence>
<dbReference type="Proteomes" id="UP001597013">
    <property type="component" value="Unassembled WGS sequence"/>
</dbReference>
<evidence type="ECO:0000256" key="2">
    <source>
        <dbReference type="ARBA" id="ARBA00014024"/>
    </source>
</evidence>
<dbReference type="RefSeq" id="WP_386131864.1">
    <property type="nucleotide sequence ID" value="NZ_JBHTJL010000016.1"/>
</dbReference>
<feature type="chain" id="PRO_5047422777" description="Curli production assembly/transport component CsgE" evidence="4">
    <location>
        <begin position="23"/>
        <end position="248"/>
    </location>
</feature>
<organism evidence="5 6">
    <name type="scientific">Winogradskyella litorisediminis</name>
    <dbReference type="NCBI Taxonomy" id="1156618"/>
    <lineage>
        <taxon>Bacteria</taxon>
        <taxon>Pseudomonadati</taxon>
        <taxon>Bacteroidota</taxon>
        <taxon>Flavobacteriia</taxon>
        <taxon>Flavobacteriales</taxon>
        <taxon>Flavobacteriaceae</taxon>
        <taxon>Winogradskyella</taxon>
    </lineage>
</organism>
<dbReference type="Pfam" id="PF10627">
    <property type="entry name" value="CsgE"/>
    <property type="match status" value="1"/>
</dbReference>
<gene>
    <name evidence="5" type="ORF">ACFQ1Q_12180</name>
</gene>
<dbReference type="Gene3D" id="2.60.40.2420">
    <property type="match status" value="1"/>
</dbReference>
<reference evidence="6" key="1">
    <citation type="journal article" date="2019" name="Int. J. Syst. Evol. Microbiol.">
        <title>The Global Catalogue of Microorganisms (GCM) 10K type strain sequencing project: providing services to taxonomists for standard genome sequencing and annotation.</title>
        <authorList>
            <consortium name="The Broad Institute Genomics Platform"/>
            <consortium name="The Broad Institute Genome Sequencing Center for Infectious Disease"/>
            <person name="Wu L."/>
            <person name="Ma J."/>
        </authorList>
    </citation>
    <scope>NUCLEOTIDE SEQUENCE [LARGE SCALE GENOMIC DNA]</scope>
    <source>
        <strain evidence="6">CCUG 62215</strain>
    </source>
</reference>
<feature type="signal peptide" evidence="4">
    <location>
        <begin position="1"/>
        <end position="22"/>
    </location>
</feature>
<evidence type="ECO:0000256" key="3">
    <source>
        <dbReference type="ARBA" id="ARBA00022729"/>
    </source>
</evidence>
<protein>
    <recommendedName>
        <fullName evidence="2">Curli production assembly/transport component CsgE</fullName>
    </recommendedName>
</protein>
<keyword evidence="3 4" id="KW-0732">Signal</keyword>
<sequence length="248" mass="28586">MKAKTQILILFLTLAVSYNLFPQQTNTSIIAKVEIEKLADVINIKGTGLSKTDLIMSLRYEMFIYKKNKENGNVAKGEKSGRFVLQPSEKKTLAQISFNQNTKDKITVVLLVYDSEDKLLGKDRVVVLNDDENLEQKKQVRVTEDDISKIRGIVIEDTKTKPGRDFYVEFYSNYRLKGINGIEVVRITEQFSFGRSTIIEVSVGSTIVHRFFAQPKQDYIKQQSYAAIVNVTRYFLNLERQKNYINQY</sequence>
<accession>A0ABW3N963</accession>
<evidence type="ECO:0000313" key="5">
    <source>
        <dbReference type="EMBL" id="MFD1064006.1"/>
    </source>
</evidence>
<keyword evidence="6" id="KW-1185">Reference proteome</keyword>